<dbReference type="Proteomes" id="UP001172457">
    <property type="component" value="Chromosome 3"/>
</dbReference>
<keyword evidence="1" id="KW-1133">Transmembrane helix</keyword>
<dbReference type="EMBL" id="JARYMX010000003">
    <property type="protein sequence ID" value="KAJ9556027.1"/>
    <property type="molecule type" value="Genomic_DNA"/>
</dbReference>
<keyword evidence="1" id="KW-0812">Transmembrane</keyword>
<organism evidence="2 3">
    <name type="scientific">Centaurea solstitialis</name>
    <name type="common">yellow star-thistle</name>
    <dbReference type="NCBI Taxonomy" id="347529"/>
    <lineage>
        <taxon>Eukaryota</taxon>
        <taxon>Viridiplantae</taxon>
        <taxon>Streptophyta</taxon>
        <taxon>Embryophyta</taxon>
        <taxon>Tracheophyta</taxon>
        <taxon>Spermatophyta</taxon>
        <taxon>Magnoliopsida</taxon>
        <taxon>eudicotyledons</taxon>
        <taxon>Gunneridae</taxon>
        <taxon>Pentapetalae</taxon>
        <taxon>asterids</taxon>
        <taxon>campanulids</taxon>
        <taxon>Asterales</taxon>
        <taxon>Asteraceae</taxon>
        <taxon>Carduoideae</taxon>
        <taxon>Cardueae</taxon>
        <taxon>Centaureinae</taxon>
        <taxon>Centaurea</taxon>
    </lineage>
</organism>
<evidence type="ECO:0008006" key="4">
    <source>
        <dbReference type="Google" id="ProtNLM"/>
    </source>
</evidence>
<comment type="caution">
    <text evidence="2">The sequence shown here is derived from an EMBL/GenBank/DDBJ whole genome shotgun (WGS) entry which is preliminary data.</text>
</comment>
<evidence type="ECO:0000313" key="3">
    <source>
        <dbReference type="Proteomes" id="UP001172457"/>
    </source>
</evidence>
<keyword evidence="1" id="KW-0472">Membrane</keyword>
<evidence type="ECO:0000256" key="1">
    <source>
        <dbReference type="SAM" id="Phobius"/>
    </source>
</evidence>
<accession>A0AA38WC61</accession>
<reference evidence="2" key="1">
    <citation type="submission" date="2023-03" db="EMBL/GenBank/DDBJ databases">
        <title>Chromosome-scale reference genome and RAD-based genetic map of yellow starthistle (Centaurea solstitialis) reveal putative structural variation and QTLs associated with invader traits.</title>
        <authorList>
            <person name="Reatini B."/>
            <person name="Cang F.A."/>
            <person name="Jiang Q."/>
            <person name="Mckibben M.T.W."/>
            <person name="Barker M.S."/>
            <person name="Rieseberg L.H."/>
            <person name="Dlugosch K.M."/>
        </authorList>
    </citation>
    <scope>NUCLEOTIDE SEQUENCE</scope>
    <source>
        <strain evidence="2">CAN-66</strain>
        <tissue evidence="2">Leaf</tissue>
    </source>
</reference>
<protein>
    <recommendedName>
        <fullName evidence="4">Transmembrane protein</fullName>
    </recommendedName>
</protein>
<dbReference type="AlphaFoldDB" id="A0AA38WC61"/>
<name>A0AA38WC61_9ASTR</name>
<evidence type="ECO:0000313" key="2">
    <source>
        <dbReference type="EMBL" id="KAJ9556027.1"/>
    </source>
</evidence>
<proteinExistence type="predicted"/>
<gene>
    <name evidence="2" type="ORF">OSB04_010641</name>
</gene>
<keyword evidence="3" id="KW-1185">Reference proteome</keyword>
<sequence>MRRGERLWKLKGEWWNVNVIGCNSLSDLCNLGNQEGVGVRSGRRWTTTVWCVAYLIWSNRNKLVFSNKKTLLKDELFNFQLKTLECVNRRNKEIAVDWHFLFGLVRVEAAGLDRLLIVVLGILFGGFSVFFGCWAGAGVMLAAGLHLITPQWV</sequence>
<feature type="transmembrane region" description="Helical" evidence="1">
    <location>
        <begin position="115"/>
        <end position="148"/>
    </location>
</feature>